<dbReference type="PROSITE" id="PS00198">
    <property type="entry name" value="4FE4S_FER_1"/>
    <property type="match status" value="2"/>
</dbReference>
<sequence>MKDYFALIFTGGKSLIVGMMITLRELFRPVVTVQYPREKLPLSPNYRGHTILIRDEEKPEKHRCISCKMCERECPSNCIDLAGEKREGVKGMVLIKYRLDFTKCSLCGTCVEVCPPNALDFSKVYQHVGFSREDFHYDLLAMVEEDK</sequence>
<comment type="catalytic activity">
    <reaction evidence="12">
        <text>a quinone + NADH + 5 H(+)(in) = a quinol + NAD(+) + 4 H(+)(out)</text>
        <dbReference type="Rhea" id="RHEA:57888"/>
        <dbReference type="ChEBI" id="CHEBI:15378"/>
        <dbReference type="ChEBI" id="CHEBI:24646"/>
        <dbReference type="ChEBI" id="CHEBI:57540"/>
        <dbReference type="ChEBI" id="CHEBI:57945"/>
        <dbReference type="ChEBI" id="CHEBI:132124"/>
    </reaction>
</comment>
<dbReference type="GO" id="GO:0005506">
    <property type="term" value="F:iron ion binding"/>
    <property type="evidence" value="ECO:0007669"/>
    <property type="project" value="UniProtKB-UniRule"/>
</dbReference>
<evidence type="ECO:0000256" key="7">
    <source>
        <dbReference type="ARBA" id="ARBA00023004"/>
    </source>
</evidence>
<dbReference type="Pfam" id="PF12838">
    <property type="entry name" value="Fer4_7"/>
    <property type="match status" value="1"/>
</dbReference>
<keyword evidence="10 12" id="KW-0830">Ubiquinone</keyword>
<keyword evidence="15" id="KW-1185">Reference proteome</keyword>
<evidence type="ECO:0000313" key="14">
    <source>
        <dbReference type="EMBL" id="MBD1401786.1"/>
    </source>
</evidence>
<dbReference type="Gene3D" id="3.30.70.3270">
    <property type="match status" value="1"/>
</dbReference>
<dbReference type="GO" id="GO:0050136">
    <property type="term" value="F:NADH dehydrogenase (quinone) (non-electrogenic) activity"/>
    <property type="evidence" value="ECO:0007669"/>
    <property type="project" value="UniProtKB-UniRule"/>
</dbReference>
<feature type="binding site" evidence="12">
    <location>
        <position position="67"/>
    </location>
    <ligand>
        <name>[4Fe-4S] cluster</name>
        <dbReference type="ChEBI" id="CHEBI:49883"/>
        <label>1</label>
    </ligand>
</feature>
<keyword evidence="11 12" id="KW-0472">Membrane</keyword>
<dbReference type="PANTHER" id="PTHR10849">
    <property type="entry name" value="NADH DEHYDROGENASE UBIQUINONE IRON-SULFUR PROTEIN 8, MITOCHONDRIAL"/>
    <property type="match status" value="1"/>
</dbReference>
<evidence type="ECO:0000256" key="6">
    <source>
        <dbReference type="ARBA" id="ARBA00022967"/>
    </source>
</evidence>
<evidence type="ECO:0000313" key="15">
    <source>
        <dbReference type="Proteomes" id="UP000632828"/>
    </source>
</evidence>
<comment type="subunit">
    <text evidence="12">NDH-1 is composed of 14 different subunits. Subunits NuoA, H, J, K, L, M, N constitute the membrane sector of the complex.</text>
</comment>
<keyword evidence="6 12" id="KW-1278">Translocase</keyword>
<feature type="domain" description="4Fe-4S ferredoxin-type" evidence="13">
    <location>
        <begin position="55"/>
        <end position="84"/>
    </location>
</feature>
<comment type="function">
    <text evidence="12">NDH-1 shuttles electrons from NADH, via FMN and iron-sulfur (Fe-S) centers, to quinones in the respiratory chain. The immediate electron acceptor for the enzyme in this species is believed to be ubiquinone. Couples the redox reaction to proton translocation (for every two electrons transferred, four hydrogen ions are translocated across the cytoplasmic membrane), and thus conserves the redox energy in a proton gradient.</text>
</comment>
<dbReference type="Proteomes" id="UP000632828">
    <property type="component" value="Unassembled WGS sequence"/>
</dbReference>
<comment type="cofactor">
    <cofactor evidence="12">
        <name>[4Fe-4S] cluster</name>
        <dbReference type="ChEBI" id="CHEBI:49883"/>
    </cofactor>
    <text evidence="12">Binds 2 [4Fe-4S] clusters per subunit.</text>
</comment>
<evidence type="ECO:0000256" key="2">
    <source>
        <dbReference type="ARBA" id="ARBA00022485"/>
    </source>
</evidence>
<evidence type="ECO:0000256" key="8">
    <source>
        <dbReference type="ARBA" id="ARBA00023014"/>
    </source>
</evidence>
<feature type="binding site" evidence="12">
    <location>
        <position position="64"/>
    </location>
    <ligand>
        <name>[4Fe-4S] cluster</name>
        <dbReference type="ChEBI" id="CHEBI:49883"/>
        <label>1</label>
    </ligand>
</feature>
<keyword evidence="8 12" id="KW-0411">Iron-sulfur</keyword>
<evidence type="ECO:0000259" key="13">
    <source>
        <dbReference type="PROSITE" id="PS51379"/>
    </source>
</evidence>
<feature type="binding site" evidence="12">
    <location>
        <position position="110"/>
    </location>
    <ligand>
        <name>[4Fe-4S] cluster</name>
        <dbReference type="ChEBI" id="CHEBI:49883"/>
        <label>2</label>
    </ligand>
</feature>
<comment type="similarity">
    <text evidence="12">Belongs to the complex I 23 kDa subunit family.</text>
</comment>
<keyword evidence="9 12" id="KW-0520">NAD</keyword>
<feature type="binding site" evidence="12">
    <location>
        <position position="74"/>
    </location>
    <ligand>
        <name>[4Fe-4S] cluster</name>
        <dbReference type="ChEBI" id="CHEBI:49883"/>
        <label>2</label>
    </ligand>
</feature>
<keyword evidence="1 12" id="KW-1003">Cell membrane</keyword>
<keyword evidence="5" id="KW-0677">Repeat</keyword>
<dbReference type="PROSITE" id="PS51379">
    <property type="entry name" value="4FE4S_FER_2"/>
    <property type="match status" value="2"/>
</dbReference>
<comment type="subcellular location">
    <subcellularLocation>
        <location evidence="12">Cell membrane</location>
        <topology evidence="12">Peripheral membrane protein</topology>
    </subcellularLocation>
</comment>
<dbReference type="PANTHER" id="PTHR10849:SF24">
    <property type="entry name" value="NADH-QUINONE OXIDOREDUCTASE SUBUNIT I 2"/>
    <property type="match status" value="1"/>
</dbReference>
<evidence type="ECO:0000256" key="11">
    <source>
        <dbReference type="ARBA" id="ARBA00023136"/>
    </source>
</evidence>
<evidence type="ECO:0000256" key="9">
    <source>
        <dbReference type="ARBA" id="ARBA00023027"/>
    </source>
</evidence>
<feature type="binding site" evidence="12">
    <location>
        <position position="70"/>
    </location>
    <ligand>
        <name>[4Fe-4S] cluster</name>
        <dbReference type="ChEBI" id="CHEBI:49883"/>
        <label>1</label>
    </ligand>
</feature>
<dbReference type="GO" id="GO:0051539">
    <property type="term" value="F:4 iron, 4 sulfur cluster binding"/>
    <property type="evidence" value="ECO:0007669"/>
    <property type="project" value="UniProtKB-KW"/>
</dbReference>
<dbReference type="EC" id="7.1.1.-" evidence="12"/>
<evidence type="ECO:0000256" key="3">
    <source>
        <dbReference type="ARBA" id="ARBA00022719"/>
    </source>
</evidence>
<gene>
    <name evidence="12" type="primary">nuoI</name>
    <name evidence="14" type="ORF">ICT70_14080</name>
</gene>
<accession>A0A8J6QR44</accession>
<comment type="caution">
    <text evidence="14">The sequence shown here is derived from an EMBL/GenBank/DDBJ whole genome shotgun (WGS) entry which is preliminary data.</text>
</comment>
<dbReference type="HAMAP" id="MF_01351">
    <property type="entry name" value="NDH1_NuoI"/>
    <property type="match status" value="1"/>
</dbReference>
<dbReference type="RefSeq" id="WP_191157735.1">
    <property type="nucleotide sequence ID" value="NZ_JACWUN010000021.1"/>
</dbReference>
<proteinExistence type="inferred from homology"/>
<dbReference type="InterPro" id="IPR010226">
    <property type="entry name" value="NADH_quinone_OxRdtase_chainI"/>
</dbReference>
<feature type="binding site" evidence="12">
    <location>
        <position position="114"/>
    </location>
    <ligand>
        <name>[4Fe-4S] cluster</name>
        <dbReference type="ChEBI" id="CHEBI:49883"/>
        <label>1</label>
    </ligand>
</feature>
<evidence type="ECO:0000256" key="4">
    <source>
        <dbReference type="ARBA" id="ARBA00022723"/>
    </source>
</evidence>
<evidence type="ECO:0000256" key="1">
    <source>
        <dbReference type="ARBA" id="ARBA00022475"/>
    </source>
</evidence>
<organism evidence="14 15">
    <name type="scientific">Pelovirga terrestris</name>
    <dbReference type="NCBI Taxonomy" id="2771352"/>
    <lineage>
        <taxon>Bacteria</taxon>
        <taxon>Pseudomonadati</taxon>
        <taxon>Thermodesulfobacteriota</taxon>
        <taxon>Desulfuromonadia</taxon>
        <taxon>Geobacterales</taxon>
        <taxon>Geobacteraceae</taxon>
        <taxon>Pelovirga</taxon>
    </lineage>
</organism>
<dbReference type="GO" id="GO:0005886">
    <property type="term" value="C:plasma membrane"/>
    <property type="evidence" value="ECO:0007669"/>
    <property type="project" value="UniProtKB-SubCell"/>
</dbReference>
<feature type="binding site" evidence="12">
    <location>
        <position position="104"/>
    </location>
    <ligand>
        <name>[4Fe-4S] cluster</name>
        <dbReference type="ChEBI" id="CHEBI:49883"/>
        <label>2</label>
    </ligand>
</feature>
<dbReference type="AlphaFoldDB" id="A0A8J6QR44"/>
<dbReference type="GO" id="GO:0048038">
    <property type="term" value="F:quinone binding"/>
    <property type="evidence" value="ECO:0007669"/>
    <property type="project" value="UniProtKB-KW"/>
</dbReference>
<keyword evidence="4 12" id="KW-0479">Metal-binding</keyword>
<keyword evidence="3 12" id="KW-0874">Quinone</keyword>
<dbReference type="SUPFAM" id="SSF54862">
    <property type="entry name" value="4Fe-4S ferredoxins"/>
    <property type="match status" value="1"/>
</dbReference>
<dbReference type="EMBL" id="JACWUN010000021">
    <property type="protein sequence ID" value="MBD1401786.1"/>
    <property type="molecule type" value="Genomic_DNA"/>
</dbReference>
<keyword evidence="2 12" id="KW-0004">4Fe-4S</keyword>
<keyword evidence="7 12" id="KW-0408">Iron</keyword>
<protein>
    <recommendedName>
        <fullName evidence="12">NADH-quinone oxidoreductase subunit I</fullName>
        <ecNumber evidence="12">7.1.1.-</ecNumber>
    </recommendedName>
    <alternativeName>
        <fullName evidence="12">NADH dehydrogenase I subunit I</fullName>
    </alternativeName>
    <alternativeName>
        <fullName evidence="12">NDH-1 subunit I</fullName>
    </alternativeName>
</protein>
<reference evidence="14" key="1">
    <citation type="submission" date="2020-09" db="EMBL/GenBank/DDBJ databases">
        <title>Pelobacter alkaliphilus sp. nov., a novel anaerobic arsenate-reducing bacterium from terrestrial mud volcano.</title>
        <authorList>
            <person name="Khomyakova M.A."/>
            <person name="Merkel A.Y."/>
            <person name="Slobodkin A.I."/>
        </authorList>
    </citation>
    <scope>NUCLEOTIDE SEQUENCE</scope>
    <source>
        <strain evidence="14">M08fum</strain>
    </source>
</reference>
<dbReference type="InterPro" id="IPR017896">
    <property type="entry name" value="4Fe4S_Fe-S-bd"/>
</dbReference>
<feature type="binding site" evidence="12">
    <location>
        <position position="107"/>
    </location>
    <ligand>
        <name>[4Fe-4S] cluster</name>
        <dbReference type="ChEBI" id="CHEBI:49883"/>
        <label>2</label>
    </ligand>
</feature>
<evidence type="ECO:0000256" key="12">
    <source>
        <dbReference type="HAMAP-Rule" id="MF_01351"/>
    </source>
</evidence>
<dbReference type="InterPro" id="IPR017900">
    <property type="entry name" value="4Fe4S_Fe_S_CS"/>
</dbReference>
<feature type="domain" description="4Fe-4S ferredoxin-type" evidence="13">
    <location>
        <begin position="95"/>
        <end position="124"/>
    </location>
</feature>
<evidence type="ECO:0000256" key="5">
    <source>
        <dbReference type="ARBA" id="ARBA00022737"/>
    </source>
</evidence>
<name>A0A8J6QR44_9BACT</name>
<evidence type="ECO:0000256" key="10">
    <source>
        <dbReference type="ARBA" id="ARBA00023075"/>
    </source>
</evidence>